<protein>
    <submittedName>
        <fullName evidence="2">CBS domain</fullName>
    </submittedName>
</protein>
<feature type="domain" description="CBS" evidence="1">
    <location>
        <begin position="75"/>
        <end position="117"/>
    </location>
</feature>
<comment type="caution">
    <text evidence="2">The sequence shown here is derived from an EMBL/GenBank/DDBJ whole genome shotgun (WGS) entry which is preliminary data.</text>
</comment>
<gene>
    <name evidence="2" type="ORF">Rain11_0453</name>
</gene>
<dbReference type="EMBL" id="NKXO01000005">
    <property type="protein sequence ID" value="PKQ70533.1"/>
    <property type="molecule type" value="Genomic_DNA"/>
</dbReference>
<dbReference type="InterPro" id="IPR046342">
    <property type="entry name" value="CBS_dom_sf"/>
</dbReference>
<evidence type="ECO:0000259" key="1">
    <source>
        <dbReference type="Pfam" id="PF00571"/>
    </source>
</evidence>
<proteinExistence type="predicted"/>
<organism evidence="2 3">
    <name type="scientific">Raineya orbicola</name>
    <dbReference type="NCBI Taxonomy" id="2016530"/>
    <lineage>
        <taxon>Bacteria</taxon>
        <taxon>Pseudomonadati</taxon>
        <taxon>Bacteroidota</taxon>
        <taxon>Cytophagia</taxon>
        <taxon>Cytophagales</taxon>
        <taxon>Raineyaceae</taxon>
        <taxon>Raineya</taxon>
    </lineage>
</organism>
<evidence type="ECO:0000313" key="3">
    <source>
        <dbReference type="Proteomes" id="UP000233387"/>
    </source>
</evidence>
<accession>A0A2N3IJY5</accession>
<dbReference type="Gene3D" id="3.10.580.10">
    <property type="entry name" value="CBS-domain"/>
    <property type="match status" value="1"/>
</dbReference>
<evidence type="ECO:0000313" key="2">
    <source>
        <dbReference type="EMBL" id="PKQ70533.1"/>
    </source>
</evidence>
<dbReference type="OrthoDB" id="1523762at2"/>
<dbReference type="Proteomes" id="UP000233387">
    <property type="component" value="Unassembled WGS sequence"/>
</dbReference>
<dbReference type="RefSeq" id="WP_101357717.1">
    <property type="nucleotide sequence ID" value="NZ_NKXO01000005.1"/>
</dbReference>
<dbReference type="Pfam" id="PF00571">
    <property type="entry name" value="CBS"/>
    <property type="match status" value="2"/>
</dbReference>
<dbReference type="AlphaFoldDB" id="A0A2N3IJY5"/>
<dbReference type="SUPFAM" id="SSF54631">
    <property type="entry name" value="CBS-domain pair"/>
    <property type="match status" value="1"/>
</dbReference>
<keyword evidence="3" id="KW-1185">Reference proteome</keyword>
<feature type="domain" description="CBS" evidence="1">
    <location>
        <begin position="3"/>
        <end position="56"/>
    </location>
</feature>
<reference evidence="2 3" key="1">
    <citation type="submission" date="2017-06" db="EMBL/GenBank/DDBJ databases">
        <title>Raineya orbicola gen. nov., sp. nov. a slightly thermophilic bacterium of the phylum Bacteroidetes and the description of Raineyaceae fam. nov.</title>
        <authorList>
            <person name="Albuquerque L."/>
            <person name="Polonia A.R.M."/>
            <person name="Barroso C."/>
            <person name="Froufe H.J.C."/>
            <person name="Lage O."/>
            <person name="Lobo-Da-Cunha A."/>
            <person name="Egas C."/>
            <person name="Da Costa M.S."/>
        </authorList>
    </citation>
    <scope>NUCLEOTIDE SEQUENCE [LARGE SCALE GENOMIC DNA]</scope>
    <source>
        <strain evidence="2 3">SPSPC-11</strain>
    </source>
</reference>
<sequence>MAVQDILNPYIRPIREGENTEKALQMMENLHCPFLPCIDEDGFYKGLLSENTLLDIFDENINLEQLPLQFSNTFVYDNQHWLETISYFNEQSNLVVVIDREGKYQGVITSQDVVKQIGQSYAFQEIGSILILAVNQWDYSLTEIARLVECNNAKILYLTTQTISNEPLRLYVLMKINQTDLTRIVATFERFEYEIVAKFHQEPIFADTDQERLGLLWKYLSF</sequence>
<name>A0A2N3IJY5_9BACT</name>
<dbReference type="InterPro" id="IPR000644">
    <property type="entry name" value="CBS_dom"/>
</dbReference>